<evidence type="ECO:0000256" key="3">
    <source>
        <dbReference type="ARBA" id="ARBA00022692"/>
    </source>
</evidence>
<organism evidence="14">
    <name type="scientific">Sipha flava</name>
    <name type="common">yellow sugarcane aphid</name>
    <dbReference type="NCBI Taxonomy" id="143950"/>
    <lineage>
        <taxon>Eukaryota</taxon>
        <taxon>Metazoa</taxon>
        <taxon>Ecdysozoa</taxon>
        <taxon>Arthropoda</taxon>
        <taxon>Hexapoda</taxon>
        <taxon>Insecta</taxon>
        <taxon>Pterygota</taxon>
        <taxon>Neoptera</taxon>
        <taxon>Paraneoptera</taxon>
        <taxon>Hemiptera</taxon>
        <taxon>Sternorrhyncha</taxon>
        <taxon>Aphidomorpha</taxon>
        <taxon>Aphidoidea</taxon>
        <taxon>Aphididae</taxon>
        <taxon>Sipha</taxon>
    </lineage>
</organism>
<keyword evidence="6" id="KW-0560">Oxidoreductase</keyword>
<dbReference type="GO" id="GO:0052650">
    <property type="term" value="F:all-trans-retinol dehydrogenase (NADP+) activity"/>
    <property type="evidence" value="ECO:0007669"/>
    <property type="project" value="UniProtKB-ARBA"/>
</dbReference>
<evidence type="ECO:0000256" key="10">
    <source>
        <dbReference type="ARBA" id="ARBA00068717"/>
    </source>
</evidence>
<evidence type="ECO:0000256" key="7">
    <source>
        <dbReference type="ARBA" id="ARBA00023098"/>
    </source>
</evidence>
<evidence type="ECO:0000256" key="13">
    <source>
        <dbReference type="SAM" id="Phobius"/>
    </source>
</evidence>
<dbReference type="Gene3D" id="3.40.50.720">
    <property type="entry name" value="NAD(P)-binding Rossmann-like Domain"/>
    <property type="match status" value="1"/>
</dbReference>
<dbReference type="GO" id="GO:0005811">
    <property type="term" value="C:lipid droplet"/>
    <property type="evidence" value="ECO:0007669"/>
    <property type="project" value="TreeGrafter"/>
</dbReference>
<evidence type="ECO:0000256" key="4">
    <source>
        <dbReference type="ARBA" id="ARBA00022857"/>
    </source>
</evidence>
<evidence type="ECO:0000256" key="12">
    <source>
        <dbReference type="RuleBase" id="RU000363"/>
    </source>
</evidence>
<evidence type="ECO:0000256" key="8">
    <source>
        <dbReference type="ARBA" id="ARBA00023136"/>
    </source>
</evidence>
<name>A0A2S2Q7X4_9HEMI</name>
<gene>
    <name evidence="14" type="primary">Sdr16c5</name>
    <name evidence="14" type="ORF">g.173191</name>
</gene>
<dbReference type="PRINTS" id="PR00080">
    <property type="entry name" value="SDRFAMILY"/>
</dbReference>
<evidence type="ECO:0000256" key="9">
    <source>
        <dbReference type="ARBA" id="ARBA00059620"/>
    </source>
</evidence>
<dbReference type="EMBL" id="GGMS01004626">
    <property type="protein sequence ID" value="MBY73829.1"/>
    <property type="molecule type" value="Transcribed_RNA"/>
</dbReference>
<sequence>MTTKIESGQWTSFFVEIVLLMIKCVYFIVESLYRVIIPYPEKSLADDIVLITGTGHGIGKCLAMQFADLSAKVVCVDINEQSNTETVKEINAKWKGKAFAYTCDVSSLEKVRELGEKVKSEVGTVTILVNNAGIMPCKPLESHDEATIKKIFDINVFAHFWMMDTFLPGMKALKKGHLVFLSSMAGIIGLKNLVPYCASKFAVRGLAEAIKDECRQDGHVNLHFTTIYPYMVDTGLCKKPLIRFPNLLPLMTPESTAKEIITAVRRNELEHSVPNTLLGINNIFRCYPNKMALAFKDFMGGGVDAHDD</sequence>
<evidence type="ECO:0000256" key="11">
    <source>
        <dbReference type="ARBA" id="ARBA00082544"/>
    </source>
</evidence>
<evidence type="ECO:0000256" key="5">
    <source>
        <dbReference type="ARBA" id="ARBA00022989"/>
    </source>
</evidence>
<proteinExistence type="inferred from homology"/>
<dbReference type="GO" id="GO:0016020">
    <property type="term" value="C:membrane"/>
    <property type="evidence" value="ECO:0007669"/>
    <property type="project" value="UniProtKB-SubCell"/>
</dbReference>
<comment type="subcellular location">
    <subcellularLocation>
        <location evidence="1">Membrane</location>
        <topology evidence="1">Multi-pass membrane protein</topology>
    </subcellularLocation>
</comment>
<reference evidence="14" key="1">
    <citation type="submission" date="2018-04" db="EMBL/GenBank/DDBJ databases">
        <title>Transcriptome assembly of Sipha flava.</title>
        <authorList>
            <person name="Scully E.D."/>
            <person name="Geib S.M."/>
            <person name="Palmer N.A."/>
            <person name="Koch K."/>
            <person name="Bradshaw J."/>
            <person name="Heng-Moss T."/>
            <person name="Sarath G."/>
        </authorList>
    </citation>
    <scope>NUCLEOTIDE SEQUENCE</scope>
</reference>
<dbReference type="InterPro" id="IPR036291">
    <property type="entry name" value="NAD(P)-bd_dom_sf"/>
</dbReference>
<dbReference type="FunFam" id="3.40.50.720:FF:000131">
    <property type="entry name" value="Short-chain dehydrogenase/reductase 3"/>
    <property type="match status" value="1"/>
</dbReference>
<dbReference type="PRINTS" id="PR00081">
    <property type="entry name" value="GDHRDH"/>
</dbReference>
<dbReference type="InterPro" id="IPR002347">
    <property type="entry name" value="SDR_fam"/>
</dbReference>
<dbReference type="SUPFAM" id="SSF51735">
    <property type="entry name" value="NAD(P)-binding Rossmann-fold domains"/>
    <property type="match status" value="1"/>
</dbReference>
<evidence type="ECO:0000256" key="1">
    <source>
        <dbReference type="ARBA" id="ARBA00004141"/>
    </source>
</evidence>
<evidence type="ECO:0000313" key="14">
    <source>
        <dbReference type="EMBL" id="MBY73829.1"/>
    </source>
</evidence>
<keyword evidence="7" id="KW-0443">Lipid metabolism</keyword>
<dbReference type="Pfam" id="PF00106">
    <property type="entry name" value="adh_short"/>
    <property type="match status" value="1"/>
</dbReference>
<evidence type="ECO:0000256" key="6">
    <source>
        <dbReference type="ARBA" id="ARBA00023002"/>
    </source>
</evidence>
<evidence type="ECO:0000256" key="2">
    <source>
        <dbReference type="ARBA" id="ARBA00006484"/>
    </source>
</evidence>
<keyword evidence="3 13" id="KW-0812">Transmembrane</keyword>
<keyword evidence="4" id="KW-0521">NADP</keyword>
<dbReference type="PANTHER" id="PTHR24322">
    <property type="entry name" value="PKSB"/>
    <property type="match status" value="1"/>
</dbReference>
<comment type="function">
    <text evidence="9">Catalyzes the reduction of all-trans-retinal to all-trans-retinol in the presence of NADPH.</text>
</comment>
<dbReference type="AlphaFoldDB" id="A0A2S2Q7X4"/>
<comment type="similarity">
    <text evidence="2 12">Belongs to the short-chain dehydrogenases/reductases (SDR) family.</text>
</comment>
<keyword evidence="5 13" id="KW-1133">Transmembrane helix</keyword>
<protein>
    <recommendedName>
        <fullName evidence="10">Short-chain dehydrogenase/reductase 3</fullName>
    </recommendedName>
    <alternativeName>
        <fullName evidence="11">Retinal short-chain dehydrogenase/reductase 1</fullName>
    </alternativeName>
</protein>
<keyword evidence="8 13" id="KW-0472">Membrane</keyword>
<dbReference type="PANTHER" id="PTHR24322:SF736">
    <property type="entry name" value="RETINOL DEHYDROGENASE 10"/>
    <property type="match status" value="1"/>
</dbReference>
<feature type="transmembrane region" description="Helical" evidence="13">
    <location>
        <begin position="12"/>
        <end position="29"/>
    </location>
</feature>
<dbReference type="OrthoDB" id="5840532at2759"/>
<accession>A0A2S2Q7X4</accession>